<dbReference type="SUPFAM" id="SSF55785">
    <property type="entry name" value="PYP-like sensor domain (PAS domain)"/>
    <property type="match status" value="1"/>
</dbReference>
<comment type="caution">
    <text evidence="7">The sequence shown here is derived from an EMBL/GenBank/DDBJ whole genome shotgun (WGS) entry which is preliminary data.</text>
</comment>
<evidence type="ECO:0000259" key="5">
    <source>
        <dbReference type="PROSITE" id="PS50113"/>
    </source>
</evidence>
<evidence type="ECO:0000256" key="2">
    <source>
        <dbReference type="ARBA" id="ARBA00034247"/>
    </source>
</evidence>
<dbReference type="InterPro" id="IPR054327">
    <property type="entry name" value="His-kinase-like_sensor"/>
</dbReference>
<dbReference type="InterPro" id="IPR013656">
    <property type="entry name" value="PAS_4"/>
</dbReference>
<feature type="domain" description="PAS" evidence="4">
    <location>
        <begin position="326"/>
        <end position="396"/>
    </location>
</feature>
<name>A0A0A3XG33_BRAJP</name>
<dbReference type="NCBIfam" id="TIGR00229">
    <property type="entry name" value="sensory_box"/>
    <property type="match status" value="1"/>
</dbReference>
<dbReference type="InterPro" id="IPR000160">
    <property type="entry name" value="GGDEF_dom"/>
</dbReference>
<dbReference type="Gene3D" id="3.30.450.20">
    <property type="entry name" value="PAS domain"/>
    <property type="match status" value="3"/>
</dbReference>
<dbReference type="EC" id="2.7.7.65" evidence="1"/>
<dbReference type="FunFam" id="3.30.70.270:FF:000001">
    <property type="entry name" value="Diguanylate cyclase domain protein"/>
    <property type="match status" value="1"/>
</dbReference>
<dbReference type="InterPro" id="IPR050469">
    <property type="entry name" value="Diguanylate_Cyclase"/>
</dbReference>
<feature type="transmembrane region" description="Helical" evidence="3">
    <location>
        <begin position="292"/>
        <end position="310"/>
    </location>
</feature>
<dbReference type="GO" id="GO:0043709">
    <property type="term" value="P:cell adhesion involved in single-species biofilm formation"/>
    <property type="evidence" value="ECO:0007669"/>
    <property type="project" value="TreeGrafter"/>
</dbReference>
<evidence type="ECO:0000313" key="8">
    <source>
        <dbReference type="Proteomes" id="UP000030377"/>
    </source>
</evidence>
<organism evidence="7 8">
    <name type="scientific">Bradyrhizobium japonicum</name>
    <dbReference type="NCBI Taxonomy" id="375"/>
    <lineage>
        <taxon>Bacteria</taxon>
        <taxon>Pseudomonadati</taxon>
        <taxon>Pseudomonadota</taxon>
        <taxon>Alphaproteobacteria</taxon>
        <taxon>Hyphomicrobiales</taxon>
        <taxon>Nitrobacteraceae</taxon>
        <taxon>Bradyrhizobium</taxon>
    </lineage>
</organism>
<dbReference type="InterPro" id="IPR000700">
    <property type="entry name" value="PAS-assoc_C"/>
</dbReference>
<dbReference type="EMBL" id="JRPN01000048">
    <property type="protein sequence ID" value="KGT73382.1"/>
    <property type="molecule type" value="Genomic_DNA"/>
</dbReference>
<dbReference type="SMART" id="SM00091">
    <property type="entry name" value="PAS"/>
    <property type="match status" value="1"/>
</dbReference>
<dbReference type="GO" id="GO:1902201">
    <property type="term" value="P:negative regulation of bacterial-type flagellum-dependent cell motility"/>
    <property type="evidence" value="ECO:0007669"/>
    <property type="project" value="TreeGrafter"/>
</dbReference>
<dbReference type="PANTHER" id="PTHR45138">
    <property type="entry name" value="REGULATORY COMPONENTS OF SENSORY TRANSDUCTION SYSTEM"/>
    <property type="match status" value="1"/>
</dbReference>
<dbReference type="CDD" id="cd00130">
    <property type="entry name" value="PAS"/>
    <property type="match status" value="1"/>
</dbReference>
<proteinExistence type="predicted"/>
<dbReference type="AlphaFoldDB" id="A0A0A3XG33"/>
<feature type="domain" description="GGDEF" evidence="6">
    <location>
        <begin position="484"/>
        <end position="623"/>
    </location>
</feature>
<keyword evidence="3" id="KW-0472">Membrane</keyword>
<accession>A0A0A3XG33</accession>
<dbReference type="PANTHER" id="PTHR45138:SF9">
    <property type="entry name" value="DIGUANYLATE CYCLASE DGCM-RELATED"/>
    <property type="match status" value="1"/>
</dbReference>
<evidence type="ECO:0000259" key="4">
    <source>
        <dbReference type="PROSITE" id="PS50112"/>
    </source>
</evidence>
<dbReference type="InterPro" id="IPR000014">
    <property type="entry name" value="PAS"/>
</dbReference>
<protein>
    <recommendedName>
        <fullName evidence="1">diguanylate cyclase</fullName>
        <ecNumber evidence="1">2.7.7.65</ecNumber>
    </recommendedName>
</protein>
<keyword evidence="3" id="KW-0812">Transmembrane</keyword>
<dbReference type="SMART" id="SM00267">
    <property type="entry name" value="GGDEF"/>
    <property type="match status" value="1"/>
</dbReference>
<evidence type="ECO:0000256" key="3">
    <source>
        <dbReference type="SAM" id="Phobius"/>
    </source>
</evidence>
<keyword evidence="3" id="KW-1133">Transmembrane helix</keyword>
<dbReference type="STRING" id="375.BKD09_RS39015"/>
<reference evidence="7 8" key="1">
    <citation type="submission" date="2014-09" db="EMBL/GenBank/DDBJ databases">
        <title>Draft genome of Bradyrhizobium japonicum Is-34.</title>
        <authorList>
            <person name="Tsurumaru H."/>
            <person name="Yamakawa T."/>
            <person name="Hashimoto S."/>
            <person name="Okizaki K."/>
            <person name="Kanesaki Y."/>
            <person name="Yoshikawa H."/>
            <person name="Yajima S."/>
        </authorList>
    </citation>
    <scope>NUCLEOTIDE SEQUENCE [LARGE SCALE GENOMIC DNA]</scope>
    <source>
        <strain evidence="7 8">Is-34</strain>
    </source>
</reference>
<dbReference type="PROSITE" id="PS50887">
    <property type="entry name" value="GGDEF"/>
    <property type="match status" value="1"/>
</dbReference>
<dbReference type="InterPro" id="IPR029787">
    <property type="entry name" value="Nucleotide_cyclase"/>
</dbReference>
<dbReference type="InterPro" id="IPR035965">
    <property type="entry name" value="PAS-like_dom_sf"/>
</dbReference>
<gene>
    <name evidence="7" type="ORF">MA20_44970</name>
</gene>
<dbReference type="CDD" id="cd12915">
    <property type="entry name" value="PDC2_DGC_like"/>
    <property type="match status" value="1"/>
</dbReference>
<dbReference type="NCBIfam" id="TIGR00254">
    <property type="entry name" value="GGDEF"/>
    <property type="match status" value="1"/>
</dbReference>
<dbReference type="InterPro" id="IPR043128">
    <property type="entry name" value="Rev_trsase/Diguanyl_cyclase"/>
</dbReference>
<dbReference type="SUPFAM" id="SSF55073">
    <property type="entry name" value="Nucleotide cyclase"/>
    <property type="match status" value="1"/>
</dbReference>
<dbReference type="GO" id="GO:0005886">
    <property type="term" value="C:plasma membrane"/>
    <property type="evidence" value="ECO:0007669"/>
    <property type="project" value="TreeGrafter"/>
</dbReference>
<dbReference type="CDD" id="cd01949">
    <property type="entry name" value="GGDEF"/>
    <property type="match status" value="1"/>
</dbReference>
<evidence type="ECO:0000256" key="1">
    <source>
        <dbReference type="ARBA" id="ARBA00012528"/>
    </source>
</evidence>
<dbReference type="Gene3D" id="3.30.70.270">
    <property type="match status" value="1"/>
</dbReference>
<dbReference type="GO" id="GO:0052621">
    <property type="term" value="F:diguanylate cyclase activity"/>
    <property type="evidence" value="ECO:0007669"/>
    <property type="project" value="UniProtKB-EC"/>
</dbReference>
<dbReference type="PROSITE" id="PS50113">
    <property type="entry name" value="PAC"/>
    <property type="match status" value="1"/>
</dbReference>
<dbReference type="RefSeq" id="WP_028160334.1">
    <property type="nucleotide sequence ID" value="NZ_JANUDC010000001.1"/>
</dbReference>
<feature type="domain" description="PAC" evidence="5">
    <location>
        <begin position="396"/>
        <end position="452"/>
    </location>
</feature>
<dbReference type="Pfam" id="PF00990">
    <property type="entry name" value="GGDEF"/>
    <property type="match status" value="1"/>
</dbReference>
<dbReference type="Pfam" id="PF08448">
    <property type="entry name" value="PAS_4"/>
    <property type="match status" value="1"/>
</dbReference>
<evidence type="ECO:0000313" key="7">
    <source>
        <dbReference type="EMBL" id="KGT73382.1"/>
    </source>
</evidence>
<evidence type="ECO:0000259" key="6">
    <source>
        <dbReference type="PROSITE" id="PS50887"/>
    </source>
</evidence>
<dbReference type="SMART" id="SM00086">
    <property type="entry name" value="PAC"/>
    <property type="match status" value="1"/>
</dbReference>
<dbReference type="CDD" id="cd12914">
    <property type="entry name" value="PDC1_DGC_like"/>
    <property type="match status" value="1"/>
</dbReference>
<dbReference type="InterPro" id="IPR001610">
    <property type="entry name" value="PAC"/>
</dbReference>
<dbReference type="PROSITE" id="PS50112">
    <property type="entry name" value="PAS"/>
    <property type="match status" value="1"/>
</dbReference>
<dbReference type="Pfam" id="PF22588">
    <property type="entry name" value="dCache_1_like"/>
    <property type="match status" value="1"/>
</dbReference>
<dbReference type="Proteomes" id="UP000030377">
    <property type="component" value="Unassembled WGS sequence"/>
</dbReference>
<sequence length="634" mass="69360">MTVASQRAGWSRLPLRAAAFVVLTCATILGVSGWREWAARDAVLKGAETEMANVARSLTQHAEDSLDLLDSGVVGVVSRLEMDGAEPATIAKLRNLLEARKKAMERVHSLAIIDDQGNWLTSPGTIGSTLSDDAFFRHHQLSPKREPYVGRPVRSQLDGEWVVTLSRRFNKPDGSFGGVVLATISANYLAHFYEQFELGRNSSVALVHGDGMIIARNPSNDRFVGRNVADMPLFRDASLQQPGGAYHFRSPLDGAERVSFFKRSGRYPLVLLATVDKAELLAPWRAAAISRMLYVLALVVLIAVIGAVLVRQLQRGQRMAAALVEKEAHFRLLAEGSSDMVTRIGLDERLRYVSPSSVRVVGWRPNQLIGTPALAGIHADDRPQVQALVDAMKRGEKDEARVTYRNAHRQNSEVWLESTMRVTRKENGNVDGVVAISRDITEQKKLETRLETLAIEDSLTGLANRRRFDERLKEEWARAYRDRSSLALLMIDVDHFKAYNDEYGHPAGDACLRVVAKVIAAEMQRAGDLAARYGGEEFAMLLPNTDAAGCARIGERIRRAIREAGLAHSTNHASGCVTASLGGAACRPALERTAGVGSLVEAADQALYAAKQGGRDRLMMSVEVASLLPKASGL</sequence>
<comment type="catalytic activity">
    <reaction evidence="2">
        <text>2 GTP = 3',3'-c-di-GMP + 2 diphosphate</text>
        <dbReference type="Rhea" id="RHEA:24898"/>
        <dbReference type="ChEBI" id="CHEBI:33019"/>
        <dbReference type="ChEBI" id="CHEBI:37565"/>
        <dbReference type="ChEBI" id="CHEBI:58805"/>
        <dbReference type="EC" id="2.7.7.65"/>
    </reaction>
</comment>